<organism evidence="2 3">
    <name type="scientific">Inquilinus limosus</name>
    <dbReference type="NCBI Taxonomy" id="171674"/>
    <lineage>
        <taxon>Bacteria</taxon>
        <taxon>Pseudomonadati</taxon>
        <taxon>Pseudomonadota</taxon>
        <taxon>Alphaproteobacteria</taxon>
        <taxon>Rhodospirillales</taxon>
        <taxon>Rhodospirillaceae</taxon>
        <taxon>Inquilinus</taxon>
    </lineage>
</organism>
<comment type="caution">
    <text evidence="2">The sequence shown here is derived from an EMBL/GenBank/DDBJ whole genome shotgun (WGS) entry which is preliminary data.</text>
</comment>
<dbReference type="Gene3D" id="3.40.50.720">
    <property type="entry name" value="NAD(P)-binding Rossmann-like Domain"/>
    <property type="match status" value="1"/>
</dbReference>
<dbReference type="InterPro" id="IPR036291">
    <property type="entry name" value="NAD(P)-bd_dom_sf"/>
</dbReference>
<evidence type="ECO:0000313" key="3">
    <source>
        <dbReference type="Proteomes" id="UP000700706"/>
    </source>
</evidence>
<dbReference type="InterPro" id="IPR051604">
    <property type="entry name" value="Ergot_Alk_Oxidoreductase"/>
</dbReference>
<proteinExistence type="predicted"/>
<dbReference type="Pfam" id="PF05368">
    <property type="entry name" value="NmrA"/>
    <property type="match status" value="1"/>
</dbReference>
<name>A0A952KEW1_9PROT</name>
<dbReference type="Proteomes" id="UP000700706">
    <property type="component" value="Unassembled WGS sequence"/>
</dbReference>
<evidence type="ECO:0000259" key="1">
    <source>
        <dbReference type="Pfam" id="PF05368"/>
    </source>
</evidence>
<dbReference type="SUPFAM" id="SSF51735">
    <property type="entry name" value="NAD(P)-binding Rossmann-fold domains"/>
    <property type="match status" value="1"/>
</dbReference>
<dbReference type="EMBL" id="JAEKLZ010000290">
    <property type="protein sequence ID" value="MBW8727598.1"/>
    <property type="molecule type" value="Genomic_DNA"/>
</dbReference>
<dbReference type="PANTHER" id="PTHR43162">
    <property type="match status" value="1"/>
</dbReference>
<dbReference type="Gene3D" id="3.90.25.10">
    <property type="entry name" value="UDP-galactose 4-epimerase, domain 1"/>
    <property type="match status" value="1"/>
</dbReference>
<reference evidence="2" key="1">
    <citation type="submission" date="2020-06" db="EMBL/GenBank/DDBJ databases">
        <title>Stable isotope informed genome-resolved metagenomics uncovers potential trophic interactions in rhizosphere soil.</title>
        <authorList>
            <person name="Starr E.P."/>
            <person name="Shi S."/>
            <person name="Blazewicz S.J."/>
            <person name="Koch B.J."/>
            <person name="Probst A.J."/>
            <person name="Hungate B.A."/>
            <person name="Pett-Ridge J."/>
            <person name="Firestone M.K."/>
            <person name="Banfield J.F."/>
        </authorList>
    </citation>
    <scope>NUCLEOTIDE SEQUENCE</scope>
    <source>
        <strain evidence="2">YM_69_17</strain>
    </source>
</reference>
<dbReference type="PANTHER" id="PTHR43162:SF1">
    <property type="entry name" value="PRESTALK A DIFFERENTIATION PROTEIN A"/>
    <property type="match status" value="1"/>
</dbReference>
<feature type="domain" description="NmrA-like" evidence="1">
    <location>
        <begin position="6"/>
        <end position="268"/>
    </location>
</feature>
<protein>
    <submittedName>
        <fullName evidence="2">NmrA family NAD(P)-binding protein</fullName>
    </submittedName>
</protein>
<accession>A0A952KEW1</accession>
<evidence type="ECO:0000313" key="2">
    <source>
        <dbReference type="EMBL" id="MBW8727598.1"/>
    </source>
</evidence>
<sequence>MSPPSILVVGAAGRFAGLVVPELAQRGALVRGLVRNDAKAAVARAGGAAEIAFGDLRDRPSLDAALRGVDGVFHIGPAFAPDEAELGVTMVEAARQAGVRRFVFSSVIQATNTALANHASKIPVEAALYGSGLQYTILQPTNLMQNIGAAWPGVLAGGVFAEPFPKAARVARVDYRDVAEAAAIALTGDRLAYGSFELCADGMPDRDEIAALMSAALGRPVVAGEPSFADWVAAARPPYDSRQLALLEKVFAHYAAHGQPGNSLVARAVLGREPRTLRRYIHELAAAGR</sequence>
<dbReference type="InterPro" id="IPR008030">
    <property type="entry name" value="NmrA-like"/>
</dbReference>
<dbReference type="AlphaFoldDB" id="A0A952KEW1"/>
<gene>
    <name evidence="2" type="ORF">JF625_20915</name>
</gene>